<proteinExistence type="predicted"/>
<evidence type="ECO:0000313" key="2">
    <source>
        <dbReference type="Proteomes" id="UP000251341"/>
    </source>
</evidence>
<gene>
    <name evidence="1" type="ORF">B9Z44_01185</name>
</gene>
<dbReference type="Proteomes" id="UP000251341">
    <property type="component" value="Unassembled WGS sequence"/>
</dbReference>
<dbReference type="EMBL" id="NESP01000001">
    <property type="protein sequence ID" value="PUE58336.1"/>
    <property type="molecule type" value="Genomic_DNA"/>
</dbReference>
<name>A0A315EKA9_9BURK</name>
<sequence>MRQIEAAITHYAEMLPMARAAKQLPSEVKKDADDLHKALQTIVRIIADGGDAWEFFKSNAADEGLVKPLHQLTEALGPGAGEPGDALVLIAEQNAADLKPKKSRPRSPDKVSRFSLMFHVANAARDAGVLISRNSTAFQEITAAVFLAANIHADPDHDIREFLKTFTE</sequence>
<comment type="caution">
    <text evidence="1">The sequence shown here is derived from an EMBL/GenBank/DDBJ whole genome shotgun (WGS) entry which is preliminary data.</text>
</comment>
<keyword evidence="2" id="KW-1185">Reference proteome</keyword>
<accession>A0A315EKA9</accession>
<reference evidence="1 2" key="1">
    <citation type="submission" date="2017-04" db="EMBL/GenBank/DDBJ databases">
        <title>Unexpected and diverse lifestyles within the genus Limnohabitans.</title>
        <authorList>
            <person name="Kasalicky V."/>
            <person name="Mehrshad M."/>
            <person name="Andrei S.-A."/>
            <person name="Salcher M."/>
            <person name="Kratochvilova H."/>
            <person name="Simek K."/>
            <person name="Ghai R."/>
        </authorList>
    </citation>
    <scope>NUCLEOTIDE SEQUENCE [LARGE SCALE GENOMIC DNA]</scope>
    <source>
        <strain evidence="1 2">MWH-C5</strain>
    </source>
</reference>
<dbReference type="AlphaFoldDB" id="A0A315EKA9"/>
<evidence type="ECO:0000313" key="1">
    <source>
        <dbReference type="EMBL" id="PUE58336.1"/>
    </source>
</evidence>
<organism evidence="1 2">
    <name type="scientific">Limnohabitans curvus</name>
    <dbReference type="NCBI Taxonomy" id="323423"/>
    <lineage>
        <taxon>Bacteria</taxon>
        <taxon>Pseudomonadati</taxon>
        <taxon>Pseudomonadota</taxon>
        <taxon>Betaproteobacteria</taxon>
        <taxon>Burkholderiales</taxon>
        <taxon>Comamonadaceae</taxon>
        <taxon>Limnohabitans</taxon>
    </lineage>
</organism>
<protein>
    <submittedName>
        <fullName evidence="1">Uncharacterized protein</fullName>
    </submittedName>
</protein>